<dbReference type="InterPro" id="IPR055149">
    <property type="entry name" value="Agl_cat_D2"/>
</dbReference>
<dbReference type="InterPro" id="IPR006626">
    <property type="entry name" value="PbH1"/>
</dbReference>
<keyword evidence="4" id="KW-1185">Reference proteome</keyword>
<feature type="signal peptide" evidence="1">
    <location>
        <begin position="1"/>
        <end position="21"/>
    </location>
</feature>
<dbReference type="PROSITE" id="PS50022">
    <property type="entry name" value="FA58C_3"/>
    <property type="match status" value="1"/>
</dbReference>
<dbReference type="RefSeq" id="WP_345634230.1">
    <property type="nucleotide sequence ID" value="NZ_BAABJQ010000018.1"/>
</dbReference>
<dbReference type="Pfam" id="PF22816">
    <property type="entry name" value="CatAgl_D2"/>
    <property type="match status" value="1"/>
</dbReference>
<dbReference type="NCBIfam" id="NF012200">
    <property type="entry name" value="choice_anch_D"/>
    <property type="match status" value="1"/>
</dbReference>
<dbReference type="InterPro" id="IPR033801">
    <property type="entry name" value="CBM6-CBM35-CBM36-like_1"/>
</dbReference>
<dbReference type="Gene3D" id="2.60.120.260">
    <property type="entry name" value="Galactose-binding domain-like"/>
    <property type="match status" value="1"/>
</dbReference>
<dbReference type="EMBL" id="BAABJQ010000018">
    <property type="protein sequence ID" value="GAA5193099.1"/>
    <property type="molecule type" value="Genomic_DNA"/>
</dbReference>
<dbReference type="Proteomes" id="UP001501570">
    <property type="component" value="Unassembled WGS sequence"/>
</dbReference>
<organism evidence="3 4">
    <name type="scientific">Rugosimonospora acidiphila</name>
    <dbReference type="NCBI Taxonomy" id="556531"/>
    <lineage>
        <taxon>Bacteria</taxon>
        <taxon>Bacillati</taxon>
        <taxon>Actinomycetota</taxon>
        <taxon>Actinomycetes</taxon>
        <taxon>Micromonosporales</taxon>
        <taxon>Micromonosporaceae</taxon>
        <taxon>Rugosimonospora</taxon>
    </lineage>
</organism>
<evidence type="ECO:0000313" key="3">
    <source>
        <dbReference type="EMBL" id="GAA5193099.1"/>
    </source>
</evidence>
<dbReference type="GO" id="GO:0016787">
    <property type="term" value="F:hydrolase activity"/>
    <property type="evidence" value="ECO:0007669"/>
    <property type="project" value="UniProtKB-KW"/>
</dbReference>
<dbReference type="InterPro" id="IPR012334">
    <property type="entry name" value="Pectin_lyas_fold"/>
</dbReference>
<name>A0ABP9SCE9_9ACTN</name>
<dbReference type="InterPro" id="IPR008979">
    <property type="entry name" value="Galactose-bd-like_sf"/>
</dbReference>
<dbReference type="Pfam" id="PF00754">
    <property type="entry name" value="F5_F8_type_C"/>
    <property type="match status" value="1"/>
</dbReference>
<proteinExistence type="predicted"/>
<keyword evidence="3" id="KW-0378">Hydrolase</keyword>
<dbReference type="InterPro" id="IPR000421">
    <property type="entry name" value="FA58C"/>
</dbReference>
<dbReference type="SUPFAM" id="SSF49785">
    <property type="entry name" value="Galactose-binding domain-like"/>
    <property type="match status" value="1"/>
</dbReference>
<dbReference type="Gene3D" id="2.160.20.10">
    <property type="entry name" value="Single-stranded right-handed beta-helix, Pectin lyase-like"/>
    <property type="match status" value="1"/>
</dbReference>
<protein>
    <submittedName>
        <fullName evidence="3">Glycosyl hydrolase family 28-related protein</fullName>
    </submittedName>
</protein>
<dbReference type="CDD" id="cd14490">
    <property type="entry name" value="CBM6-CBM35-CBM36_like_1"/>
    <property type="match status" value="1"/>
</dbReference>
<sequence>MHLVRRAVALAMVLASGTVAAAAMSAPASASRPGPAVPAPSASGAAVAFTEYSAASARTNGTRIGPSTNFGQLPAEAVGRKAVTLSGTGGYVEFTLTKPANALDLHYSIPDTADGKGRTSPLSVYVDGFKAQTLTLTSQYSWLYGFYPFTNNPADGQQQHFYDDVRTNFPIPLLPGTRVRLQLPAGAAATTIDVADFSLVGLPTLLPPAGSVNALAYGADPTGRKDSTAALQNAINAGEAKHRTVFIPLGTFQVNGHLIVDNVTVKGAGQWYTTLTGAGVGVYGRSNPTPSGNVHVSDLAVIGRVANRDDSADLNGFGGALANSTISHVFVQHTKVGMWFDGPFDGLRISDATVEDTMADGITLHDGITGSSITNSYVRDTGDDGIALNSSGGADANDTIDHDTVVLPILANNIAVYGGHDNAITNNHVTDTLTQGGGIQVGNRFGAVALSGTTTIAGNLLERAGVLDPNWQFGVGAMWFYALDEPMSGSIDVTNNTILDSPYEAVQFVGSTNTNIDIDHLTVKNVGTFVVQIQSGGSVTMSNVKASGAQGIAGVYDCGYGLVIDKGTGNSGWDSTWCDDMPPSGILQHSPGSAYFGVVDPGVTSAPQTFTISNPGPDAASLGSVRVSDDFAQTNDCGASLAVGASCHVTVTFTPSSPGNHTGTLLVGTDAPFPPAIALTGVGFDPNGNLTLGATMTASTITDGFPAANTNDANQSSYWESQDGTGGVFPGTQTLTVNLGAAKSVGRLVLKLPPGWGTRTETIAVATSTDGTDFTTVAPATGVVFDPGVDNNAATIPIPSSSAQYVRLSFTSNDQWPAAQLAEFEAYAN</sequence>
<evidence type="ECO:0000313" key="4">
    <source>
        <dbReference type="Proteomes" id="UP001501570"/>
    </source>
</evidence>
<dbReference type="Gene3D" id="2.60.40.10">
    <property type="entry name" value="Immunoglobulins"/>
    <property type="match status" value="1"/>
</dbReference>
<dbReference type="Pfam" id="PF22815">
    <property type="entry name" value="CatAgl_D1"/>
    <property type="match status" value="1"/>
</dbReference>
<gene>
    <name evidence="3" type="ORF">GCM10023322_54190</name>
</gene>
<dbReference type="SUPFAM" id="SSF51126">
    <property type="entry name" value="Pectin lyase-like"/>
    <property type="match status" value="1"/>
</dbReference>
<accession>A0ABP9SCE9</accession>
<keyword evidence="1" id="KW-0732">Signal</keyword>
<comment type="caution">
    <text evidence="3">The sequence shown here is derived from an EMBL/GenBank/DDBJ whole genome shotgun (WGS) entry which is preliminary data.</text>
</comment>
<dbReference type="InterPro" id="IPR011050">
    <property type="entry name" value="Pectin_lyase_fold/virulence"/>
</dbReference>
<feature type="chain" id="PRO_5047477581" evidence="1">
    <location>
        <begin position="22"/>
        <end position="829"/>
    </location>
</feature>
<dbReference type="InterPro" id="IPR013783">
    <property type="entry name" value="Ig-like_fold"/>
</dbReference>
<dbReference type="SMART" id="SM00710">
    <property type="entry name" value="PbH1"/>
    <property type="match status" value="6"/>
</dbReference>
<feature type="domain" description="F5/8 type C" evidence="2">
    <location>
        <begin position="672"/>
        <end position="829"/>
    </location>
</feature>
<evidence type="ECO:0000256" key="1">
    <source>
        <dbReference type="SAM" id="SignalP"/>
    </source>
</evidence>
<evidence type="ECO:0000259" key="2">
    <source>
        <dbReference type="PROSITE" id="PS50022"/>
    </source>
</evidence>
<reference evidence="4" key="1">
    <citation type="journal article" date="2019" name="Int. J. Syst. Evol. Microbiol.">
        <title>The Global Catalogue of Microorganisms (GCM) 10K type strain sequencing project: providing services to taxonomists for standard genome sequencing and annotation.</title>
        <authorList>
            <consortium name="The Broad Institute Genomics Platform"/>
            <consortium name="The Broad Institute Genome Sequencing Center for Infectious Disease"/>
            <person name="Wu L."/>
            <person name="Ma J."/>
        </authorList>
    </citation>
    <scope>NUCLEOTIDE SEQUENCE [LARGE SCALE GENOMIC DNA]</scope>
    <source>
        <strain evidence="4">JCM 18304</strain>
    </source>
</reference>